<feature type="compositionally biased region" description="Basic and acidic residues" evidence="1">
    <location>
        <begin position="27"/>
        <end position="37"/>
    </location>
</feature>
<evidence type="ECO:0000313" key="3">
    <source>
        <dbReference type="EMBL" id="HEU02615.1"/>
    </source>
</evidence>
<dbReference type="GO" id="GO:0004519">
    <property type="term" value="F:endonuclease activity"/>
    <property type="evidence" value="ECO:0007669"/>
    <property type="project" value="UniProtKB-KW"/>
</dbReference>
<dbReference type="SMART" id="SM00507">
    <property type="entry name" value="HNHc"/>
    <property type="match status" value="1"/>
</dbReference>
<organism evidence="3 4">
    <name type="scientific">Aurantimonas coralicida</name>
    <dbReference type="NCBI Taxonomy" id="182270"/>
    <lineage>
        <taxon>Bacteria</taxon>
        <taxon>Pseudomonadati</taxon>
        <taxon>Pseudomonadota</taxon>
        <taxon>Alphaproteobacteria</taxon>
        <taxon>Hyphomicrobiales</taxon>
        <taxon>Aurantimonadaceae</taxon>
        <taxon>Aurantimonas</taxon>
    </lineage>
</organism>
<comment type="caution">
    <text evidence="3">The sequence shown here is derived from an EMBL/GenBank/DDBJ whole genome shotgun (WGS) entry which is preliminary data.</text>
</comment>
<gene>
    <name evidence="3" type="ORF">ENH89_20310</name>
</gene>
<sequence length="115" mass="13110">MPARAPRICGCGHRIASGQQCPCERSRTAERKARADANRPTARQRGYDSKWDRERVAFLKLHPVCAHKGCTQAATVVDHKVPHRGDRKLFWSRSNWQPLCTAHHSGAKQSEEKRR</sequence>
<name>A0A9C9NIN3_9HYPH</name>
<evidence type="ECO:0000313" key="4">
    <source>
        <dbReference type="Proteomes" id="UP000885680"/>
    </source>
</evidence>
<proteinExistence type="predicted"/>
<evidence type="ECO:0000259" key="2">
    <source>
        <dbReference type="SMART" id="SM00507"/>
    </source>
</evidence>
<dbReference type="InterPro" id="IPR003615">
    <property type="entry name" value="HNH_nuc"/>
</dbReference>
<dbReference type="AlphaFoldDB" id="A0A9C9NIN3"/>
<keyword evidence="3" id="KW-0255">Endonuclease</keyword>
<accession>A0A9C9NIN3</accession>
<dbReference type="CDD" id="cd00085">
    <property type="entry name" value="HNHc"/>
    <property type="match status" value="1"/>
</dbReference>
<protein>
    <submittedName>
        <fullName evidence="3">HNH endonuclease</fullName>
    </submittedName>
</protein>
<dbReference type="EMBL" id="DRGN01000287">
    <property type="protein sequence ID" value="HEU02615.1"/>
    <property type="molecule type" value="Genomic_DNA"/>
</dbReference>
<feature type="domain" description="HNH nuclease" evidence="2">
    <location>
        <begin position="53"/>
        <end position="105"/>
    </location>
</feature>
<evidence type="ECO:0000256" key="1">
    <source>
        <dbReference type="SAM" id="MobiDB-lite"/>
    </source>
</evidence>
<dbReference type="Proteomes" id="UP000885680">
    <property type="component" value="Unassembled WGS sequence"/>
</dbReference>
<keyword evidence="3" id="KW-0378">Hydrolase</keyword>
<keyword evidence="3" id="KW-0540">Nuclease</keyword>
<feature type="region of interest" description="Disordered" evidence="1">
    <location>
        <begin position="27"/>
        <end position="48"/>
    </location>
</feature>
<reference evidence="3" key="1">
    <citation type="journal article" date="2020" name="mSystems">
        <title>Genome- and Community-Level Interaction Insights into Carbon Utilization and Element Cycling Functions of Hydrothermarchaeota in Hydrothermal Sediment.</title>
        <authorList>
            <person name="Zhou Z."/>
            <person name="Liu Y."/>
            <person name="Xu W."/>
            <person name="Pan J."/>
            <person name="Luo Z.H."/>
            <person name="Li M."/>
        </authorList>
    </citation>
    <scope>NUCLEOTIDE SEQUENCE</scope>
    <source>
        <strain evidence="3">HyVt-347</strain>
    </source>
</reference>